<comment type="similarity">
    <text evidence="1">Belongs to the NAD(P)-dependent epimerase/dehydratase family.</text>
</comment>
<dbReference type="SUPFAM" id="SSF51735">
    <property type="entry name" value="NAD(P)-binding Rossmann-fold domains"/>
    <property type="match status" value="1"/>
</dbReference>
<dbReference type="InterPro" id="IPR001509">
    <property type="entry name" value="Epimerase_deHydtase"/>
</dbReference>
<comment type="caution">
    <text evidence="3">The sequence shown here is derived from an EMBL/GenBank/DDBJ whole genome shotgun (WGS) entry which is preliminary data.</text>
</comment>
<accession>A0A0F9ZXN7</accession>
<reference evidence="3 4" key="1">
    <citation type="journal article" date="2015" name="Nature">
        <title>rRNA introns, odd ribosomes, and small enigmatic genomes across a large radiation of phyla.</title>
        <authorList>
            <person name="Brown C.T."/>
            <person name="Hug L.A."/>
            <person name="Thomas B.C."/>
            <person name="Sharon I."/>
            <person name="Castelle C.J."/>
            <person name="Singh A."/>
            <person name="Wilkins M.J."/>
            <person name="Williams K.H."/>
            <person name="Banfield J.F."/>
        </authorList>
    </citation>
    <scope>NUCLEOTIDE SEQUENCE [LARGE SCALE GENOMIC DNA]</scope>
</reference>
<evidence type="ECO:0000313" key="4">
    <source>
        <dbReference type="Proteomes" id="UP000034778"/>
    </source>
</evidence>
<dbReference type="InterPro" id="IPR036291">
    <property type="entry name" value="NAD(P)-bd_dom_sf"/>
</dbReference>
<feature type="domain" description="NAD-dependent epimerase/dehydratase" evidence="2">
    <location>
        <begin position="5"/>
        <end position="108"/>
    </location>
</feature>
<dbReference type="STRING" id="1618566.UR35_C0017G0011"/>
<evidence type="ECO:0000259" key="2">
    <source>
        <dbReference type="Pfam" id="PF01370"/>
    </source>
</evidence>
<evidence type="ECO:0000313" key="3">
    <source>
        <dbReference type="EMBL" id="KKP43746.1"/>
    </source>
</evidence>
<dbReference type="PANTHER" id="PTHR43000">
    <property type="entry name" value="DTDP-D-GLUCOSE 4,6-DEHYDRATASE-RELATED"/>
    <property type="match status" value="1"/>
</dbReference>
<evidence type="ECO:0000256" key="1">
    <source>
        <dbReference type="ARBA" id="ARBA00007637"/>
    </source>
</evidence>
<dbReference type="Gene3D" id="3.40.50.720">
    <property type="entry name" value="NAD(P)-binding Rossmann-like Domain"/>
    <property type="match status" value="1"/>
</dbReference>
<dbReference type="Proteomes" id="UP000034778">
    <property type="component" value="Unassembled WGS sequence"/>
</dbReference>
<name>A0A0F9ZXN7_9BACT</name>
<proteinExistence type="inferred from homology"/>
<dbReference type="EMBL" id="LBOW01000017">
    <property type="protein sequence ID" value="KKP43746.1"/>
    <property type="molecule type" value="Genomic_DNA"/>
</dbReference>
<feature type="non-terminal residue" evidence="3">
    <location>
        <position position="109"/>
    </location>
</feature>
<organism evidence="3 4">
    <name type="scientific">Candidatus Woesebacteria bacterium GW2011_GWB1_33_22</name>
    <dbReference type="NCBI Taxonomy" id="1618566"/>
    <lineage>
        <taxon>Bacteria</taxon>
        <taxon>Candidatus Woeseibacteriota</taxon>
    </lineage>
</organism>
<sequence length="109" mass="12474">MKNLIISGSSGFIGTNFVNSFYKDKKFLSKFKQVVLVDTLQYGKQKIDKSVLKDKKFKFIKASIYNKKIVTRIVNKGDVIVHMATDMNTFDNPQKGVDENIDTYLKILS</sequence>
<protein>
    <submittedName>
        <fullName evidence="3">dTDP-glucose 4,6-dehydratase</fullName>
    </submittedName>
</protein>
<dbReference type="AlphaFoldDB" id="A0A0F9ZXN7"/>
<dbReference type="Pfam" id="PF01370">
    <property type="entry name" value="Epimerase"/>
    <property type="match status" value="1"/>
</dbReference>
<gene>
    <name evidence="3" type="ORF">UR35_C0017G0011</name>
</gene>